<dbReference type="AlphaFoldDB" id="A0A7R8WBF3"/>
<protein>
    <submittedName>
        <fullName evidence="1">Uncharacterized protein</fullName>
    </submittedName>
</protein>
<proteinExistence type="predicted"/>
<reference evidence="1" key="1">
    <citation type="submission" date="2020-11" db="EMBL/GenBank/DDBJ databases">
        <authorList>
            <person name="Tran Van P."/>
        </authorList>
    </citation>
    <scope>NUCLEOTIDE SEQUENCE</scope>
</reference>
<organism evidence="1">
    <name type="scientific">Cyprideis torosa</name>
    <dbReference type="NCBI Taxonomy" id="163714"/>
    <lineage>
        <taxon>Eukaryota</taxon>
        <taxon>Metazoa</taxon>
        <taxon>Ecdysozoa</taxon>
        <taxon>Arthropoda</taxon>
        <taxon>Crustacea</taxon>
        <taxon>Oligostraca</taxon>
        <taxon>Ostracoda</taxon>
        <taxon>Podocopa</taxon>
        <taxon>Podocopida</taxon>
        <taxon>Cytherocopina</taxon>
        <taxon>Cytheroidea</taxon>
        <taxon>Cytherideidae</taxon>
        <taxon>Cyprideis</taxon>
    </lineage>
</organism>
<dbReference type="EMBL" id="OB661584">
    <property type="protein sequence ID" value="CAD7228544.1"/>
    <property type="molecule type" value="Genomic_DNA"/>
</dbReference>
<gene>
    <name evidence="1" type="ORF">CTOB1V02_LOCUS6425</name>
</gene>
<evidence type="ECO:0000313" key="1">
    <source>
        <dbReference type="EMBL" id="CAD7228544.1"/>
    </source>
</evidence>
<accession>A0A7R8WBF3</accession>
<name>A0A7R8WBF3_9CRUS</name>
<sequence length="851" mass="94641">MMMCFGMNLLFNGGMEFREVLVGTIPEMNTSTHLIRLILTSRCRNLEKPVLKLKTNSLDSNFVVCGVMTGIAVGHDGDDEFTTITTIQRRCSENFEQSVTRSRIFVKSREAAENVEDQAASTLLAPFRGFVVRMGRRVLSLTGVCSFVLLLCVILEAEGAPELRQNAEKDVKDGRQQGLGLGNLFGDLSDAFGNMGNNLPDQLGDIIRLLPQLLRLVQNKLRNAVQGMEDSRVKPKQDDSTVGAKSTVNILTGFDLSVFDPKPPTSFFNGSSTFVSVLSGILNLFSKPKDPISLINQLVNFLTRARFDGGELTDEQLLELLQLTDQGLSVVFDSARSNEFNGPLVGTDVDLTVLARTVTTLAVESTGLRSEVPDSLKSWLLPATGTAETSARTFPLIFPFNRIVSLFRKLVSLVTLAGRADFTTEQQYDVLSNIHELINIFLESDTEERLNIINKVMSQDHYLRSEDDVWAPFTETLVNLLLEVSDVPAQLPLLRSGAPLLVATVFRRQNATGPFAFRDRFCSDIPLSAITPGDAFSQTIFNQFWRAFWVFQFSNGQKIVEPCASAETSLRQIIPTRASIKVPVVNLPNPTDFINRVCNPEGTVPPPLPDTDIDPNDPNFNLKNWERFYFGYWSWVLTSGTMMPLNCFVDPDSAPGTGTFNFFPLPGVAMDEKGNIAVSSSSSLQRGRSRDGASDSFRPVRPRDFHRQFCATAFPLERILPSPDPENPGEFRQDTFNRFWRAYFTYVFSNGKLIPACGRAIEYAELRSAGKDLLPLRDLPDPKTFATTNCPDTDLTLLTTDAHFHQFFRNYFNSLIDSNKSAGNCLVVNTDAGREANQFFPLLGSTTRERA</sequence>